<dbReference type="Proteomes" id="UP000019247">
    <property type="component" value="Unassembled WGS sequence"/>
</dbReference>
<reference evidence="1 2" key="1">
    <citation type="journal article" date="2014" name="Genome Announc.">
        <title>Genome Sequence of Lactobacillus fabifermentans Strain T30PCM01, Isolated from Fermenting Grape Marc.</title>
        <authorList>
            <person name="Treu L."/>
            <person name="Vendramin V."/>
            <person name="Bovo B."/>
            <person name="Giacomini A."/>
            <person name="Corich V."/>
            <person name="Campanaro S."/>
        </authorList>
    </citation>
    <scope>NUCLEOTIDE SEQUENCE [LARGE SCALE GENOMIC DNA]</scope>
    <source>
        <strain evidence="1 2">T30PCM01</strain>
    </source>
</reference>
<dbReference type="EMBL" id="AWWK01000094">
    <property type="protein sequence ID" value="ETY72602.1"/>
    <property type="molecule type" value="Genomic_DNA"/>
</dbReference>
<accession>W6T3X6</accession>
<sequence>MEWGGWQLTTSVITTKSLQDIGWSLSAAQCLMTLQIPQQLRQQLLVTVHQRQQQLATVDFLIQRLQERNDD</sequence>
<name>W6T3X6_9LACO</name>
<proteinExistence type="predicted"/>
<dbReference type="STRING" id="1400520.LFAB_16750"/>
<comment type="caution">
    <text evidence="1">The sequence shown here is derived from an EMBL/GenBank/DDBJ whole genome shotgun (WGS) entry which is preliminary data.</text>
</comment>
<organism evidence="1 2">
    <name type="scientific">Lactiplantibacillus fabifermentans T30PCM01</name>
    <dbReference type="NCBI Taxonomy" id="1400520"/>
    <lineage>
        <taxon>Bacteria</taxon>
        <taxon>Bacillati</taxon>
        <taxon>Bacillota</taxon>
        <taxon>Bacilli</taxon>
        <taxon>Lactobacillales</taxon>
        <taxon>Lactobacillaceae</taxon>
        <taxon>Lactiplantibacillus</taxon>
    </lineage>
</organism>
<protein>
    <submittedName>
        <fullName evidence="1">Uncharacterized protein</fullName>
    </submittedName>
</protein>
<evidence type="ECO:0000313" key="2">
    <source>
        <dbReference type="Proteomes" id="UP000019247"/>
    </source>
</evidence>
<dbReference type="PATRIC" id="fig|1400520.3.peg.3293"/>
<dbReference type="HOGENOM" id="CLU_2734907_0_0_9"/>
<dbReference type="AlphaFoldDB" id="W6T3X6"/>
<evidence type="ECO:0000313" key="1">
    <source>
        <dbReference type="EMBL" id="ETY72602.1"/>
    </source>
</evidence>
<gene>
    <name evidence="1" type="ORF">LFAB_16750</name>
</gene>